<dbReference type="GO" id="GO:0005886">
    <property type="term" value="C:plasma membrane"/>
    <property type="evidence" value="ECO:0007669"/>
    <property type="project" value="UniProtKB-SubCell"/>
</dbReference>
<keyword evidence="6" id="KW-0067">ATP-binding</keyword>
<evidence type="ECO:0000256" key="11">
    <source>
        <dbReference type="SAM" id="MobiDB-lite"/>
    </source>
</evidence>
<dbReference type="SFLD" id="SFLDS00003">
    <property type="entry name" value="Haloacid_Dehalogenase"/>
    <property type="match status" value="1"/>
</dbReference>
<dbReference type="RefSeq" id="WP_167210501.1">
    <property type="nucleotide sequence ID" value="NZ_JAASRO010000001.1"/>
</dbReference>
<keyword evidence="7" id="KW-1278">Translocase</keyword>
<keyword evidence="8 12" id="KW-1133">Transmembrane helix</keyword>
<comment type="subcellular location">
    <subcellularLocation>
        <location evidence="1">Cell membrane</location>
        <topology evidence="1">Multi-pass membrane protein</topology>
    </subcellularLocation>
</comment>
<evidence type="ECO:0000256" key="8">
    <source>
        <dbReference type="ARBA" id="ARBA00022989"/>
    </source>
</evidence>
<evidence type="ECO:0000256" key="10">
    <source>
        <dbReference type="ARBA" id="ARBA00049360"/>
    </source>
</evidence>
<comment type="caution">
    <text evidence="14">The sequence shown here is derived from an EMBL/GenBank/DDBJ whole genome shotgun (WGS) entry which is preliminary data.</text>
</comment>
<organism evidence="14 15">
    <name type="scientific">Kribbella shirazensis</name>
    <dbReference type="NCBI Taxonomy" id="1105143"/>
    <lineage>
        <taxon>Bacteria</taxon>
        <taxon>Bacillati</taxon>
        <taxon>Actinomycetota</taxon>
        <taxon>Actinomycetes</taxon>
        <taxon>Propionibacteriales</taxon>
        <taxon>Kribbellaceae</taxon>
        <taxon>Kribbella</taxon>
    </lineage>
</organism>
<dbReference type="AlphaFoldDB" id="A0A7X5VF51"/>
<dbReference type="InterPro" id="IPR004014">
    <property type="entry name" value="ATPase_P-typ_cation-transptr_N"/>
</dbReference>
<sequence>MTVQQSSLRGLSSEQVARALAEHGPNTIPAPRPPSTWRRVLMQLRDPMILLLLAAAVLTASLRDFTDLTVILVVVMLNTTVGVIQEIRAEHALAALNRLTAPHATVRRDGHTAVIPSADVVPGDLIVLQAGDVVPADLELLDAVQLQADESTLTGESVPVEKDPSDQLYAGTVVTRGRGTGTVTRTGPSSALGRIAVLLSNQRPLPTPLQRRLAALSRLLSIIAVALSAIVAVAGLVRGLPLPSMIVTAVSLTVAAVPESLPAVVTLALAIGAHRMAQRAAVVRKLPAVETLGAVTMVATDKTGTITEGIMQAERLWTDSGTAIATGTGYDPDGDLRPGSASTPAVHSAGDNPAERPDVRRLLRNVALCNDADLAPPTGEHPHWRAIGDPTEAALLTLAHRGSVDPDRLQAGHPRIHEVPFDSVRKRMTTFHRIPGDDAVLVVGKGAPEVMLTPGVTSYGDLDRARAVAAELSESGYRVLAVADKVVPPDVPHTENGLRLVGLIAITDPVRRNAADVVATFTEAGIGLLLITGDAPGTALAVANRIGLHDGEVVTGADIDNGKDPTTGHVFARIRPEQKLDIVSAWQTAGHVVAMTGDGVNDAPALRRADIGVAMGSGGTEVARQAADLVLTDDNLGTVEAAIEEGRRIYTNIRTFLRYALSGGLAEVLVMLIGPLLGFAVPLLPGQILWINMLTHGLPGVAIGAEPADPKTMQQAPRSPQEQILGAGLWKHIAWTGALIAAVTVTAAIWARSVGAPWQTMSYLVLGLAQLGVALALRRPNPPGTRALRFLDLAVGGTLVTLVLPLVLEPLRDLLGLQAVTGTEALYAVALAAIPGLVTAIRRLVRPGAENLHRRWTWWRAGHRRSTRP</sequence>
<dbReference type="FunFam" id="2.70.150.10:FF:000042">
    <property type="entry name" value="Plasma membrane ATPase"/>
    <property type="match status" value="1"/>
</dbReference>
<protein>
    <submittedName>
        <fullName evidence="14">Ca2+-transporting ATPase</fullName>
    </submittedName>
</protein>
<keyword evidence="5" id="KW-0547">Nucleotide-binding</keyword>
<evidence type="ECO:0000256" key="6">
    <source>
        <dbReference type="ARBA" id="ARBA00022840"/>
    </source>
</evidence>
<dbReference type="InterPro" id="IPR001757">
    <property type="entry name" value="P_typ_ATPase"/>
</dbReference>
<dbReference type="GO" id="GO:0016887">
    <property type="term" value="F:ATP hydrolysis activity"/>
    <property type="evidence" value="ECO:0007669"/>
    <property type="project" value="InterPro"/>
</dbReference>
<dbReference type="SUPFAM" id="SSF56784">
    <property type="entry name" value="HAD-like"/>
    <property type="match status" value="1"/>
</dbReference>
<dbReference type="InterPro" id="IPR023298">
    <property type="entry name" value="ATPase_P-typ_TM_dom_sf"/>
</dbReference>
<dbReference type="Pfam" id="PF13246">
    <property type="entry name" value="Cation_ATPase"/>
    <property type="match status" value="1"/>
</dbReference>
<dbReference type="Pfam" id="PF00690">
    <property type="entry name" value="Cation_ATPase_N"/>
    <property type="match status" value="1"/>
</dbReference>
<evidence type="ECO:0000256" key="7">
    <source>
        <dbReference type="ARBA" id="ARBA00022967"/>
    </source>
</evidence>
<evidence type="ECO:0000256" key="4">
    <source>
        <dbReference type="ARBA" id="ARBA00022692"/>
    </source>
</evidence>
<feature type="transmembrane region" description="Helical" evidence="12">
    <location>
        <begin position="219"/>
        <end position="240"/>
    </location>
</feature>
<dbReference type="Gene3D" id="3.40.50.1000">
    <property type="entry name" value="HAD superfamily/HAD-like"/>
    <property type="match status" value="1"/>
</dbReference>
<feature type="transmembrane region" description="Helical" evidence="12">
    <location>
        <begin position="687"/>
        <end position="708"/>
    </location>
</feature>
<evidence type="ECO:0000256" key="5">
    <source>
        <dbReference type="ARBA" id="ARBA00022741"/>
    </source>
</evidence>
<feature type="transmembrane region" description="Helical" evidence="12">
    <location>
        <begin position="827"/>
        <end position="845"/>
    </location>
</feature>
<dbReference type="PRINTS" id="PR00119">
    <property type="entry name" value="CATATPASE"/>
</dbReference>
<gene>
    <name evidence="14" type="ORF">BJY22_004885</name>
</gene>
<keyword evidence="15" id="KW-1185">Reference proteome</keyword>
<evidence type="ECO:0000256" key="9">
    <source>
        <dbReference type="ARBA" id="ARBA00023136"/>
    </source>
</evidence>
<dbReference type="PANTHER" id="PTHR42861">
    <property type="entry name" value="CALCIUM-TRANSPORTING ATPASE"/>
    <property type="match status" value="1"/>
</dbReference>
<dbReference type="Pfam" id="PF00689">
    <property type="entry name" value="Cation_ATPase_C"/>
    <property type="match status" value="1"/>
</dbReference>
<dbReference type="PROSITE" id="PS00154">
    <property type="entry name" value="ATPASE_E1_E2"/>
    <property type="match status" value="1"/>
</dbReference>
<proteinExistence type="inferred from homology"/>
<evidence type="ECO:0000256" key="3">
    <source>
        <dbReference type="ARBA" id="ARBA00022553"/>
    </source>
</evidence>
<dbReference type="InterPro" id="IPR036412">
    <property type="entry name" value="HAD-like_sf"/>
</dbReference>
<dbReference type="PRINTS" id="PR00120">
    <property type="entry name" value="HATPASE"/>
</dbReference>
<dbReference type="InterPro" id="IPR023299">
    <property type="entry name" value="ATPase_P-typ_cyto_dom_N"/>
</dbReference>
<feature type="transmembrane region" description="Helical" evidence="12">
    <location>
        <begin position="246"/>
        <end position="271"/>
    </location>
</feature>
<evidence type="ECO:0000313" key="14">
    <source>
        <dbReference type="EMBL" id="NIK59168.1"/>
    </source>
</evidence>
<evidence type="ECO:0000259" key="13">
    <source>
        <dbReference type="SMART" id="SM00831"/>
    </source>
</evidence>
<evidence type="ECO:0000313" key="15">
    <source>
        <dbReference type="Proteomes" id="UP000555407"/>
    </source>
</evidence>
<dbReference type="SUPFAM" id="SSF81653">
    <property type="entry name" value="Calcium ATPase, transduction domain A"/>
    <property type="match status" value="1"/>
</dbReference>
<comment type="catalytic activity">
    <reaction evidence="10">
        <text>ATP + H2O = ADP + phosphate + H(+)</text>
        <dbReference type="Rhea" id="RHEA:13065"/>
        <dbReference type="ChEBI" id="CHEBI:15377"/>
        <dbReference type="ChEBI" id="CHEBI:15378"/>
        <dbReference type="ChEBI" id="CHEBI:30616"/>
        <dbReference type="ChEBI" id="CHEBI:43474"/>
        <dbReference type="ChEBI" id="CHEBI:456216"/>
    </reaction>
</comment>
<feature type="transmembrane region" description="Helical" evidence="12">
    <location>
        <begin position="756"/>
        <end position="777"/>
    </location>
</feature>
<dbReference type="GO" id="GO:0005524">
    <property type="term" value="F:ATP binding"/>
    <property type="evidence" value="ECO:0007669"/>
    <property type="project" value="UniProtKB-KW"/>
</dbReference>
<dbReference type="InterPro" id="IPR006068">
    <property type="entry name" value="ATPase_P-typ_cation-transptr_C"/>
</dbReference>
<evidence type="ECO:0000256" key="12">
    <source>
        <dbReference type="SAM" id="Phobius"/>
    </source>
</evidence>
<feature type="transmembrane region" description="Helical" evidence="12">
    <location>
        <begin position="729"/>
        <end position="750"/>
    </location>
</feature>
<dbReference type="SUPFAM" id="SSF81665">
    <property type="entry name" value="Calcium ATPase, transmembrane domain M"/>
    <property type="match status" value="1"/>
</dbReference>
<feature type="region of interest" description="Disordered" evidence="11">
    <location>
        <begin position="328"/>
        <end position="357"/>
    </location>
</feature>
<keyword evidence="4 12" id="KW-0812">Transmembrane</keyword>
<dbReference type="InterPro" id="IPR044492">
    <property type="entry name" value="P_typ_ATPase_HD_dom"/>
</dbReference>
<dbReference type="SFLD" id="SFLDG00002">
    <property type="entry name" value="C1.7:_P-type_atpase_like"/>
    <property type="match status" value="1"/>
</dbReference>
<dbReference type="InterPro" id="IPR059000">
    <property type="entry name" value="ATPase_P-type_domA"/>
</dbReference>
<dbReference type="Gene3D" id="3.40.1110.10">
    <property type="entry name" value="Calcium-transporting ATPase, cytoplasmic domain N"/>
    <property type="match status" value="1"/>
</dbReference>
<dbReference type="Gene3D" id="2.70.150.10">
    <property type="entry name" value="Calcium-transporting ATPase, cytoplasmic transduction domain A"/>
    <property type="match status" value="1"/>
</dbReference>
<accession>A0A7X5VF51</accession>
<dbReference type="Gene3D" id="1.20.1110.10">
    <property type="entry name" value="Calcium-transporting ATPase, transmembrane domain"/>
    <property type="match status" value="1"/>
</dbReference>
<evidence type="ECO:0000256" key="2">
    <source>
        <dbReference type="ARBA" id="ARBA00008804"/>
    </source>
</evidence>
<dbReference type="EMBL" id="JAASRO010000001">
    <property type="protein sequence ID" value="NIK59168.1"/>
    <property type="molecule type" value="Genomic_DNA"/>
</dbReference>
<feature type="transmembrane region" description="Helical" evidence="12">
    <location>
        <begin position="656"/>
        <end position="681"/>
    </location>
</feature>
<feature type="domain" description="Cation-transporting P-type ATPase N-terminal" evidence="13">
    <location>
        <begin position="2"/>
        <end position="64"/>
    </location>
</feature>
<dbReference type="Pfam" id="PF00122">
    <property type="entry name" value="E1-E2_ATPase"/>
    <property type="match status" value="1"/>
</dbReference>
<comment type="similarity">
    <text evidence="2">Belongs to the cation transport ATPase (P-type) (TC 3.A.3) family. Type IIIA subfamily.</text>
</comment>
<dbReference type="SFLD" id="SFLDF00027">
    <property type="entry name" value="p-type_atpase"/>
    <property type="match status" value="1"/>
</dbReference>
<dbReference type="SUPFAM" id="SSF81660">
    <property type="entry name" value="Metal cation-transporting ATPase, ATP-binding domain N"/>
    <property type="match status" value="1"/>
</dbReference>
<dbReference type="NCBIfam" id="TIGR01494">
    <property type="entry name" value="ATPase_P-type"/>
    <property type="match status" value="2"/>
</dbReference>
<name>A0A7X5VF51_9ACTN</name>
<dbReference type="Proteomes" id="UP000555407">
    <property type="component" value="Unassembled WGS sequence"/>
</dbReference>
<feature type="transmembrane region" description="Helical" evidence="12">
    <location>
        <begin position="789"/>
        <end position="807"/>
    </location>
</feature>
<dbReference type="InterPro" id="IPR023214">
    <property type="entry name" value="HAD_sf"/>
</dbReference>
<evidence type="ECO:0000256" key="1">
    <source>
        <dbReference type="ARBA" id="ARBA00004651"/>
    </source>
</evidence>
<dbReference type="InterPro" id="IPR018303">
    <property type="entry name" value="ATPase_P-typ_P_site"/>
</dbReference>
<dbReference type="InterPro" id="IPR008250">
    <property type="entry name" value="ATPase_P-typ_transduc_dom_A_sf"/>
</dbReference>
<reference evidence="14 15" key="1">
    <citation type="submission" date="2020-03" db="EMBL/GenBank/DDBJ databases">
        <title>Sequencing the genomes of 1000 actinobacteria strains.</title>
        <authorList>
            <person name="Klenk H.-P."/>
        </authorList>
    </citation>
    <scope>NUCLEOTIDE SEQUENCE [LARGE SCALE GENOMIC DNA]</scope>
    <source>
        <strain evidence="14 15">DSM 45490</strain>
    </source>
</reference>
<dbReference type="SMART" id="SM00831">
    <property type="entry name" value="Cation_ATPase_N"/>
    <property type="match status" value="1"/>
</dbReference>
<keyword evidence="9 12" id="KW-0472">Membrane</keyword>
<keyword evidence="3" id="KW-0597">Phosphoprotein</keyword>